<keyword evidence="3 5" id="KW-0949">S-adenosyl-L-methionine</keyword>
<dbReference type="EMBL" id="JARKIK010000009">
    <property type="protein sequence ID" value="KAK8749780.1"/>
    <property type="molecule type" value="Genomic_DNA"/>
</dbReference>
<dbReference type="AlphaFoldDB" id="A0AAW0Y350"/>
<sequence>MRTKKALSRHWCTKENINPYLAQVLTAEMLGKGLLGDCKPILTLLKYEGKIRSFAGSNFSRHSSHVMKDNCPRYVRVNTLKTSLSNVQYQLDNNGWSLQEYDPTQVTYSDFLKFIQELGESTYLRDYHVDELLIFPPKTPFWDNFLYTNNDIILQDKASCLPVLVSGIKPGSNVIDACAAPGNKTSYIAAAINNTGHVVAIEKDLERYQTLQRLVVERRATCVTTLNQDFTRLPLDKYSQVEFIFVDPSCSSSGVNLHNDEVPEERIRSLACFQAHLLRHALSFPSVQEVIYSTCSVYVQENEEVVQNALKEFQDQFELEDLSEKLSGWKHFGNESFVFGRRCLRTRTDVDKCHGFFVAKFVRISKICNRLTSVNKIDKKRKQQKSFKNLEIVSGNSKNLESKLSEVVTCAKKKQKVKR</sequence>
<gene>
    <name evidence="7" type="ORF">OTU49_015538</name>
</gene>
<dbReference type="Gene3D" id="3.40.50.150">
    <property type="entry name" value="Vaccinia Virus protein VP39"/>
    <property type="match status" value="1"/>
</dbReference>
<dbReference type="Proteomes" id="UP001445076">
    <property type="component" value="Unassembled WGS sequence"/>
</dbReference>
<dbReference type="Pfam" id="PF01189">
    <property type="entry name" value="Methyltr_RsmB-F"/>
    <property type="match status" value="1"/>
</dbReference>
<feature type="binding site" evidence="5">
    <location>
        <position position="202"/>
    </location>
    <ligand>
        <name>S-adenosyl-L-methionine</name>
        <dbReference type="ChEBI" id="CHEBI:59789"/>
    </ligand>
</feature>
<dbReference type="PRINTS" id="PR02008">
    <property type="entry name" value="RCMTFAMILY"/>
</dbReference>
<evidence type="ECO:0000256" key="3">
    <source>
        <dbReference type="ARBA" id="ARBA00022691"/>
    </source>
</evidence>
<evidence type="ECO:0000256" key="1">
    <source>
        <dbReference type="ARBA" id="ARBA00022603"/>
    </source>
</evidence>
<comment type="similarity">
    <text evidence="5">Belongs to the class I-like SAM-binding methyltransferase superfamily. RsmB/NOP family.</text>
</comment>
<name>A0AAW0Y350_CHEQU</name>
<evidence type="ECO:0000256" key="4">
    <source>
        <dbReference type="ARBA" id="ARBA00022884"/>
    </source>
</evidence>
<accession>A0AAW0Y350</accession>
<feature type="binding site" evidence="5">
    <location>
        <position position="247"/>
    </location>
    <ligand>
        <name>S-adenosyl-L-methionine</name>
        <dbReference type="ChEBI" id="CHEBI:59789"/>
    </ligand>
</feature>
<evidence type="ECO:0000259" key="6">
    <source>
        <dbReference type="PROSITE" id="PS51686"/>
    </source>
</evidence>
<evidence type="ECO:0000313" key="7">
    <source>
        <dbReference type="EMBL" id="KAK8749780.1"/>
    </source>
</evidence>
<evidence type="ECO:0000256" key="2">
    <source>
        <dbReference type="ARBA" id="ARBA00022679"/>
    </source>
</evidence>
<evidence type="ECO:0000256" key="5">
    <source>
        <dbReference type="PROSITE-ProRule" id="PRU01023"/>
    </source>
</evidence>
<dbReference type="Pfam" id="PF21148">
    <property type="entry name" value="NSUN5_fdxn-like"/>
    <property type="match status" value="1"/>
</dbReference>
<evidence type="ECO:0000313" key="8">
    <source>
        <dbReference type="Proteomes" id="UP001445076"/>
    </source>
</evidence>
<dbReference type="PANTHER" id="PTHR22807">
    <property type="entry name" value="NOP2 YEAST -RELATED NOL1/NOP2/FMU SUN DOMAIN-CONTAINING"/>
    <property type="match status" value="1"/>
</dbReference>
<dbReference type="InterPro" id="IPR049560">
    <property type="entry name" value="MeTrfase_RsmB-F_NOP2_cat"/>
</dbReference>
<dbReference type="SUPFAM" id="SSF53335">
    <property type="entry name" value="S-adenosyl-L-methionine-dependent methyltransferases"/>
    <property type="match status" value="1"/>
</dbReference>
<dbReference type="InterPro" id="IPR049561">
    <property type="entry name" value="NSUN5_7_fdxn-like"/>
</dbReference>
<feature type="domain" description="SAM-dependent MTase RsmB/NOP-type" evidence="6">
    <location>
        <begin position="63"/>
        <end position="364"/>
    </location>
</feature>
<keyword evidence="2 5" id="KW-0808">Transferase</keyword>
<comment type="caution">
    <text evidence="7">The sequence shown here is derived from an EMBL/GenBank/DDBJ whole genome shotgun (WGS) entry which is preliminary data.</text>
</comment>
<keyword evidence="8" id="KW-1185">Reference proteome</keyword>
<organism evidence="7 8">
    <name type="scientific">Cherax quadricarinatus</name>
    <name type="common">Australian red claw crayfish</name>
    <dbReference type="NCBI Taxonomy" id="27406"/>
    <lineage>
        <taxon>Eukaryota</taxon>
        <taxon>Metazoa</taxon>
        <taxon>Ecdysozoa</taxon>
        <taxon>Arthropoda</taxon>
        <taxon>Crustacea</taxon>
        <taxon>Multicrustacea</taxon>
        <taxon>Malacostraca</taxon>
        <taxon>Eumalacostraca</taxon>
        <taxon>Eucarida</taxon>
        <taxon>Decapoda</taxon>
        <taxon>Pleocyemata</taxon>
        <taxon>Astacidea</taxon>
        <taxon>Parastacoidea</taxon>
        <taxon>Parastacidae</taxon>
        <taxon>Cherax</taxon>
    </lineage>
</organism>
<reference evidence="7 8" key="1">
    <citation type="journal article" date="2024" name="BMC Genomics">
        <title>Genome assembly of redclaw crayfish (Cherax quadricarinatus) provides insights into its immune adaptation and hypoxia tolerance.</title>
        <authorList>
            <person name="Liu Z."/>
            <person name="Zheng J."/>
            <person name="Li H."/>
            <person name="Fang K."/>
            <person name="Wang S."/>
            <person name="He J."/>
            <person name="Zhou D."/>
            <person name="Weng S."/>
            <person name="Chi M."/>
            <person name="Gu Z."/>
            <person name="He J."/>
            <person name="Li F."/>
            <person name="Wang M."/>
        </authorList>
    </citation>
    <scope>NUCLEOTIDE SEQUENCE [LARGE SCALE GENOMIC DNA]</scope>
    <source>
        <strain evidence="7">ZL_2023a</strain>
    </source>
</reference>
<dbReference type="PANTHER" id="PTHR22807:SF4">
    <property type="entry name" value="28S RRNA (CYTOSINE-C(5))-METHYLTRANSFERASE"/>
    <property type="match status" value="1"/>
</dbReference>
<feature type="active site" description="Nucleophile" evidence="5">
    <location>
        <position position="295"/>
    </location>
</feature>
<protein>
    <recommendedName>
        <fullName evidence="6">SAM-dependent MTase RsmB/NOP-type domain-containing protein</fullName>
    </recommendedName>
</protein>
<feature type="binding site" evidence="5">
    <location>
        <begin position="178"/>
        <end position="184"/>
    </location>
    <ligand>
        <name>S-adenosyl-L-methionine</name>
        <dbReference type="ChEBI" id="CHEBI:59789"/>
    </ligand>
</feature>
<dbReference type="PROSITE" id="PS51686">
    <property type="entry name" value="SAM_MT_RSMB_NOP"/>
    <property type="match status" value="1"/>
</dbReference>
<dbReference type="InterPro" id="IPR023267">
    <property type="entry name" value="RCMT"/>
</dbReference>
<dbReference type="GO" id="GO:0005730">
    <property type="term" value="C:nucleolus"/>
    <property type="evidence" value="ECO:0007669"/>
    <property type="project" value="TreeGrafter"/>
</dbReference>
<dbReference type="CDD" id="cd02440">
    <property type="entry name" value="AdoMet_MTases"/>
    <property type="match status" value="1"/>
</dbReference>
<dbReference type="InterPro" id="IPR001678">
    <property type="entry name" value="MeTrfase_RsmB-F_NOP2_dom"/>
</dbReference>
<keyword evidence="1 5" id="KW-0489">Methyltransferase</keyword>
<dbReference type="GO" id="GO:0070475">
    <property type="term" value="P:rRNA base methylation"/>
    <property type="evidence" value="ECO:0007669"/>
    <property type="project" value="TreeGrafter"/>
</dbReference>
<dbReference type="GO" id="GO:0008173">
    <property type="term" value="F:RNA methyltransferase activity"/>
    <property type="evidence" value="ECO:0007669"/>
    <property type="project" value="InterPro"/>
</dbReference>
<dbReference type="GO" id="GO:0003723">
    <property type="term" value="F:RNA binding"/>
    <property type="evidence" value="ECO:0007669"/>
    <property type="project" value="UniProtKB-UniRule"/>
</dbReference>
<dbReference type="Gene3D" id="3.30.70.1170">
    <property type="entry name" value="Sun protein, domain 3"/>
    <property type="match status" value="1"/>
</dbReference>
<dbReference type="InterPro" id="IPR029063">
    <property type="entry name" value="SAM-dependent_MTases_sf"/>
</dbReference>
<keyword evidence="4 5" id="KW-0694">RNA-binding</keyword>
<proteinExistence type="inferred from homology"/>
<feature type="binding site" evidence="5">
    <location>
        <position position="229"/>
    </location>
    <ligand>
        <name>S-adenosyl-L-methionine</name>
        <dbReference type="ChEBI" id="CHEBI:59789"/>
    </ligand>
</feature>